<evidence type="ECO:0000313" key="5">
    <source>
        <dbReference type="Proteomes" id="UP000008808"/>
    </source>
</evidence>
<name>Q2N7X4_ERYLH</name>
<keyword evidence="5" id="KW-1185">Reference proteome</keyword>
<accession>Q2N7X4</accession>
<reference evidence="5" key="1">
    <citation type="journal article" date="2009" name="J. Bacteriol.">
        <title>Complete genome sequence of Erythrobacter litoralis HTCC2594.</title>
        <authorList>
            <person name="Oh H.M."/>
            <person name="Giovannoni S.J."/>
            <person name="Ferriera S."/>
            <person name="Johnson J."/>
            <person name="Cho J.C."/>
        </authorList>
    </citation>
    <scope>NUCLEOTIDE SEQUENCE [LARGE SCALE GENOMIC DNA]</scope>
    <source>
        <strain evidence="5">HTCC2594</strain>
    </source>
</reference>
<dbReference type="PANTHER" id="PTHR48081">
    <property type="entry name" value="AB HYDROLASE SUPERFAMILY PROTEIN C4A8.06C"/>
    <property type="match status" value="1"/>
</dbReference>
<dbReference type="Proteomes" id="UP000008808">
    <property type="component" value="Chromosome"/>
</dbReference>
<dbReference type="PROSITE" id="PS51257">
    <property type="entry name" value="PROKAR_LIPOPROTEIN"/>
    <property type="match status" value="1"/>
</dbReference>
<dbReference type="InterPro" id="IPR029058">
    <property type="entry name" value="AB_hydrolase_fold"/>
</dbReference>
<dbReference type="InterPro" id="IPR049492">
    <property type="entry name" value="BD-FAE-like_dom"/>
</dbReference>
<dbReference type="KEGG" id="eli:ELI_10625"/>
<evidence type="ECO:0000256" key="2">
    <source>
        <dbReference type="SAM" id="SignalP"/>
    </source>
</evidence>
<dbReference type="OrthoDB" id="9771666at2"/>
<gene>
    <name evidence="4" type="ordered locus">ELI_10625</name>
</gene>
<evidence type="ECO:0000313" key="4">
    <source>
        <dbReference type="EMBL" id="ABC64217.1"/>
    </source>
</evidence>
<proteinExistence type="predicted"/>
<dbReference type="SUPFAM" id="SSF53474">
    <property type="entry name" value="alpha/beta-Hydrolases"/>
    <property type="match status" value="1"/>
</dbReference>
<dbReference type="HOGENOM" id="CLU_012494_4_1_5"/>
<dbReference type="Pfam" id="PF20434">
    <property type="entry name" value="BD-FAE"/>
    <property type="match status" value="1"/>
</dbReference>
<evidence type="ECO:0000256" key="1">
    <source>
        <dbReference type="ARBA" id="ARBA00022801"/>
    </source>
</evidence>
<dbReference type="InterPro" id="IPR050300">
    <property type="entry name" value="GDXG_lipolytic_enzyme"/>
</dbReference>
<dbReference type="RefSeq" id="WP_011415044.1">
    <property type="nucleotide sequence ID" value="NC_007722.1"/>
</dbReference>
<feature type="signal peptide" evidence="2">
    <location>
        <begin position="1"/>
        <end position="23"/>
    </location>
</feature>
<dbReference type="PANTHER" id="PTHR48081:SF9">
    <property type="entry name" value="CARBOXYLESTERASE"/>
    <property type="match status" value="1"/>
</dbReference>
<organism evidence="4 5">
    <name type="scientific">Erythrobacter litoralis (strain HTCC2594)</name>
    <dbReference type="NCBI Taxonomy" id="314225"/>
    <lineage>
        <taxon>Bacteria</taxon>
        <taxon>Pseudomonadati</taxon>
        <taxon>Pseudomonadota</taxon>
        <taxon>Alphaproteobacteria</taxon>
        <taxon>Sphingomonadales</taxon>
        <taxon>Erythrobacteraceae</taxon>
        <taxon>Erythrobacter/Porphyrobacter group</taxon>
        <taxon>Erythrobacter</taxon>
    </lineage>
</organism>
<keyword evidence="2" id="KW-0732">Signal</keyword>
<feature type="chain" id="PRO_5004213092" evidence="2">
    <location>
        <begin position="24"/>
        <end position="289"/>
    </location>
</feature>
<dbReference type="Gene3D" id="3.40.50.1820">
    <property type="entry name" value="alpha/beta hydrolase"/>
    <property type="match status" value="1"/>
</dbReference>
<dbReference type="STRING" id="314225.ELI_10625"/>
<dbReference type="eggNOG" id="COG0657">
    <property type="taxonomic scope" value="Bacteria"/>
</dbReference>
<dbReference type="GO" id="GO:0016787">
    <property type="term" value="F:hydrolase activity"/>
    <property type="evidence" value="ECO:0007669"/>
    <property type="project" value="UniProtKB-KW"/>
</dbReference>
<keyword evidence="1" id="KW-0378">Hydrolase</keyword>
<evidence type="ECO:0000259" key="3">
    <source>
        <dbReference type="Pfam" id="PF20434"/>
    </source>
</evidence>
<feature type="domain" description="BD-FAE-like" evidence="3">
    <location>
        <begin position="55"/>
        <end position="163"/>
    </location>
</feature>
<protein>
    <submittedName>
        <fullName evidence="4">Carboxylesterase family protein</fullName>
    </submittedName>
</protein>
<dbReference type="AlphaFoldDB" id="Q2N7X4"/>
<sequence>MNRQAIGSVFALALLLGTGAACSPLKTFNAIIPKDGASSQTAKAVAYGTDERQRLDIFTPDAPLAAGEARPVVVFFYGGSWNSGTRTGYDFVGRALAARGYVTLVPDYRLVPDVRYPAFVEDGAAAVRWARENAAQYGGDADRIVLVGHSAGAYIAAMLALDERWLGPDRAAVRGWAGLAGPYDFAPFDGEVTRAAFGNWPDPAETQPITWAGAGDPSTLLLTGGDDTTVEPRNSYELAQKLRASGVPAQVKVYDGVGHIGIVTSIAKPLRGNSPALDDIATFVETVAR</sequence>
<dbReference type="EMBL" id="CP000157">
    <property type="protein sequence ID" value="ABC64217.1"/>
    <property type="molecule type" value="Genomic_DNA"/>
</dbReference>
<dbReference type="ESTHER" id="9sphn-q2n7x4">
    <property type="family name" value="BD-FAE"/>
</dbReference>